<dbReference type="InterPro" id="IPR050680">
    <property type="entry name" value="YpeA/RimI_acetyltransf"/>
</dbReference>
<dbReference type="RefSeq" id="WP_111371344.1">
    <property type="nucleotide sequence ID" value="NZ_CP029480.1"/>
</dbReference>
<proteinExistence type="predicted"/>
<gene>
    <name evidence="4" type="ORF">DJ013_08570</name>
</gene>
<organism evidence="4 5">
    <name type="scientific">Arcticibacterium luteifluviistationis</name>
    <dbReference type="NCBI Taxonomy" id="1784714"/>
    <lineage>
        <taxon>Bacteria</taxon>
        <taxon>Pseudomonadati</taxon>
        <taxon>Bacteroidota</taxon>
        <taxon>Cytophagia</taxon>
        <taxon>Cytophagales</taxon>
        <taxon>Leadbetterellaceae</taxon>
        <taxon>Arcticibacterium</taxon>
    </lineage>
</organism>
<keyword evidence="5" id="KW-1185">Reference proteome</keyword>
<dbReference type="OrthoDB" id="5292888at2"/>
<keyword evidence="2" id="KW-0012">Acyltransferase</keyword>
<evidence type="ECO:0000313" key="5">
    <source>
        <dbReference type="Proteomes" id="UP000249873"/>
    </source>
</evidence>
<keyword evidence="1 4" id="KW-0808">Transferase</keyword>
<dbReference type="Gene3D" id="3.40.630.30">
    <property type="match status" value="1"/>
</dbReference>
<dbReference type="PANTHER" id="PTHR43420">
    <property type="entry name" value="ACETYLTRANSFERASE"/>
    <property type="match status" value="1"/>
</dbReference>
<dbReference type="PROSITE" id="PS51186">
    <property type="entry name" value="GNAT"/>
    <property type="match status" value="1"/>
</dbReference>
<dbReference type="CDD" id="cd04301">
    <property type="entry name" value="NAT_SF"/>
    <property type="match status" value="1"/>
</dbReference>
<evidence type="ECO:0000256" key="1">
    <source>
        <dbReference type="ARBA" id="ARBA00022679"/>
    </source>
</evidence>
<dbReference type="InterPro" id="IPR000182">
    <property type="entry name" value="GNAT_dom"/>
</dbReference>
<dbReference type="Proteomes" id="UP000249873">
    <property type="component" value="Chromosome"/>
</dbReference>
<dbReference type="EMBL" id="CP029480">
    <property type="protein sequence ID" value="AWV98220.1"/>
    <property type="molecule type" value="Genomic_DNA"/>
</dbReference>
<dbReference type="KEGG" id="als:DJ013_08570"/>
<reference evidence="4 5" key="1">
    <citation type="submission" date="2018-05" db="EMBL/GenBank/DDBJ databases">
        <title>Complete genome sequence of Arcticibacterium luteifluviistationis SM1504T, a cytophagaceae bacterium isolated from Arctic surface seawater.</title>
        <authorList>
            <person name="Li Y."/>
            <person name="Qin Q.-L."/>
        </authorList>
    </citation>
    <scope>NUCLEOTIDE SEQUENCE [LARGE SCALE GENOMIC DNA]</scope>
    <source>
        <strain evidence="4 5">SM1504</strain>
    </source>
</reference>
<dbReference type="AlphaFoldDB" id="A0A2Z4GB09"/>
<feature type="domain" description="N-acetyltransferase" evidence="3">
    <location>
        <begin position="2"/>
        <end position="171"/>
    </location>
</feature>
<protein>
    <submittedName>
        <fullName evidence="4">GNAT family N-acetyltransferase</fullName>
    </submittedName>
</protein>
<dbReference type="Pfam" id="PF00583">
    <property type="entry name" value="Acetyltransf_1"/>
    <property type="match status" value="1"/>
</dbReference>
<dbReference type="GO" id="GO:0016747">
    <property type="term" value="F:acyltransferase activity, transferring groups other than amino-acyl groups"/>
    <property type="evidence" value="ECO:0007669"/>
    <property type="project" value="InterPro"/>
</dbReference>
<evidence type="ECO:0000313" key="4">
    <source>
        <dbReference type="EMBL" id="AWV98220.1"/>
    </source>
</evidence>
<dbReference type="SUPFAM" id="SSF55729">
    <property type="entry name" value="Acyl-CoA N-acyltransferases (Nat)"/>
    <property type="match status" value="1"/>
</dbReference>
<evidence type="ECO:0000259" key="3">
    <source>
        <dbReference type="PROSITE" id="PS51186"/>
    </source>
</evidence>
<name>A0A2Z4GB09_9BACT</name>
<dbReference type="InterPro" id="IPR016181">
    <property type="entry name" value="Acyl_CoA_acyltransferase"/>
</dbReference>
<sequence>MITYREALPSDYKEIALIHAASWKKHYKGILPDSCLDDKLESDRLEIWKSRFAENNPNQNVILAEDEGQIIGFACTYLHHKSGHGSLLDNLHVLATHQGKSIGLTLMQKAFDWAKNYAPTENLFLTVLSENELAKGFYYKIGGTLEEEYMEEFPKGNSILVQRISWNKRPTL</sequence>
<accession>A0A2Z4GB09</accession>
<evidence type="ECO:0000256" key="2">
    <source>
        <dbReference type="ARBA" id="ARBA00023315"/>
    </source>
</evidence>